<dbReference type="AlphaFoldDB" id="A0A5B7DFL7"/>
<comment type="caution">
    <text evidence="2">The sequence shown here is derived from an EMBL/GenBank/DDBJ whole genome shotgun (WGS) entry which is preliminary data.</text>
</comment>
<keyword evidence="3" id="KW-1185">Reference proteome</keyword>
<name>A0A5B7DFL7_PORTR</name>
<proteinExistence type="predicted"/>
<dbReference type="Proteomes" id="UP000324222">
    <property type="component" value="Unassembled WGS sequence"/>
</dbReference>
<sequence length="79" mass="8454">METASDDSEGICARCNADDKQTERGSISYTVVNAHDTCMARILMTLVTLRADSITAYQPTGRTAPATRSIRLDSAASIS</sequence>
<reference evidence="2 3" key="1">
    <citation type="submission" date="2019-05" db="EMBL/GenBank/DDBJ databases">
        <title>Another draft genome of Portunus trituberculatus and its Hox gene families provides insights of decapod evolution.</title>
        <authorList>
            <person name="Jeong J.-H."/>
            <person name="Song I."/>
            <person name="Kim S."/>
            <person name="Choi T."/>
            <person name="Kim D."/>
            <person name="Ryu S."/>
            <person name="Kim W."/>
        </authorList>
    </citation>
    <scope>NUCLEOTIDE SEQUENCE [LARGE SCALE GENOMIC DNA]</scope>
    <source>
        <tissue evidence="2">Muscle</tissue>
    </source>
</reference>
<accession>A0A5B7DFL7</accession>
<organism evidence="2 3">
    <name type="scientific">Portunus trituberculatus</name>
    <name type="common">Swimming crab</name>
    <name type="synonym">Neptunus trituberculatus</name>
    <dbReference type="NCBI Taxonomy" id="210409"/>
    <lineage>
        <taxon>Eukaryota</taxon>
        <taxon>Metazoa</taxon>
        <taxon>Ecdysozoa</taxon>
        <taxon>Arthropoda</taxon>
        <taxon>Crustacea</taxon>
        <taxon>Multicrustacea</taxon>
        <taxon>Malacostraca</taxon>
        <taxon>Eumalacostraca</taxon>
        <taxon>Eucarida</taxon>
        <taxon>Decapoda</taxon>
        <taxon>Pleocyemata</taxon>
        <taxon>Brachyura</taxon>
        <taxon>Eubrachyura</taxon>
        <taxon>Portunoidea</taxon>
        <taxon>Portunidae</taxon>
        <taxon>Portuninae</taxon>
        <taxon>Portunus</taxon>
    </lineage>
</organism>
<evidence type="ECO:0000256" key="1">
    <source>
        <dbReference type="SAM" id="MobiDB-lite"/>
    </source>
</evidence>
<feature type="region of interest" description="Disordered" evidence="1">
    <location>
        <begin position="60"/>
        <end position="79"/>
    </location>
</feature>
<evidence type="ECO:0000313" key="3">
    <source>
        <dbReference type="Proteomes" id="UP000324222"/>
    </source>
</evidence>
<protein>
    <submittedName>
        <fullName evidence="2">Uncharacterized protein</fullName>
    </submittedName>
</protein>
<dbReference type="EMBL" id="VSRR010000828">
    <property type="protein sequence ID" value="MPC20044.1"/>
    <property type="molecule type" value="Genomic_DNA"/>
</dbReference>
<evidence type="ECO:0000313" key="2">
    <source>
        <dbReference type="EMBL" id="MPC20044.1"/>
    </source>
</evidence>
<gene>
    <name evidence="2" type="ORF">E2C01_012974</name>
</gene>